<sequence>MTDFRALVAGMDAVVLDRLGDVAYVGARELRGMFYAPWLAPALGGSRASIREPHFSVRDGDAAFAPQKAVLMVPREGEFDVVNHHPDGSGWTALILRQRGPAGAEDGSVYNLK</sequence>
<dbReference type="Pfam" id="PF05354">
    <property type="entry name" value="Phage_attach"/>
    <property type="match status" value="1"/>
</dbReference>
<evidence type="ECO:0000313" key="1">
    <source>
        <dbReference type="EMBL" id="MBW8287848.1"/>
    </source>
</evidence>
<dbReference type="GeneID" id="89687517"/>
<keyword evidence="2" id="KW-1185">Reference proteome</keyword>
<dbReference type="Proteomes" id="UP000711178">
    <property type="component" value="Unassembled WGS sequence"/>
</dbReference>
<protein>
    <recommendedName>
        <fullName evidence="3">Diguanylate cyclase</fullName>
    </recommendedName>
</protein>
<proteinExistence type="predicted"/>
<dbReference type="InterPro" id="IPR008018">
    <property type="entry name" value="Phage_tail_attach_FII"/>
</dbReference>
<comment type="caution">
    <text evidence="1">The sequence shown here is derived from an EMBL/GenBank/DDBJ whole genome shotgun (WGS) entry which is preliminary data.</text>
</comment>
<accession>A0ABS7FEV3</accession>
<reference evidence="1 2" key="1">
    <citation type="submission" date="2021-05" db="EMBL/GenBank/DDBJ databases">
        <title>Draft Whole Genome Sequencing Of Biosensor Chromobacterium violaceum Strain CV026 Reveals A Regulatory RNA In Chromobacterium violaceum Phenotype Regulatory Network.</title>
        <authorList>
            <person name="Hong K.W."/>
            <person name="Chan K.G."/>
            <person name="Chang C.-Y."/>
        </authorList>
    </citation>
    <scope>NUCLEOTIDE SEQUENCE [LARGE SCALE GENOMIC DNA]</scope>
    <source>
        <strain evidence="1 2">ATCC 31532</strain>
    </source>
</reference>
<gene>
    <name evidence="1" type="ORF">KIF53_09450</name>
</gene>
<organism evidence="1 2">
    <name type="scientific">Chromobacterium subtsugae</name>
    <dbReference type="NCBI Taxonomy" id="251747"/>
    <lineage>
        <taxon>Bacteria</taxon>
        <taxon>Pseudomonadati</taxon>
        <taxon>Pseudomonadota</taxon>
        <taxon>Betaproteobacteria</taxon>
        <taxon>Neisseriales</taxon>
        <taxon>Chromobacteriaceae</taxon>
        <taxon>Chromobacterium</taxon>
    </lineage>
</organism>
<dbReference type="RefSeq" id="WP_052258460.1">
    <property type="nucleotide sequence ID" value="NZ_CP142381.1"/>
</dbReference>
<name>A0ABS7FEV3_9NEIS</name>
<evidence type="ECO:0008006" key="3">
    <source>
        <dbReference type="Google" id="ProtNLM"/>
    </source>
</evidence>
<dbReference type="Gene3D" id="2.40.10.180">
    <property type="entry name" value="Phage tail proteins"/>
    <property type="match status" value="1"/>
</dbReference>
<dbReference type="InterPro" id="IPR053734">
    <property type="entry name" value="Phage_Head-Tail_Connect_sf"/>
</dbReference>
<dbReference type="EMBL" id="JAHDTB010000006">
    <property type="protein sequence ID" value="MBW8287848.1"/>
    <property type="molecule type" value="Genomic_DNA"/>
</dbReference>
<evidence type="ECO:0000313" key="2">
    <source>
        <dbReference type="Proteomes" id="UP000711178"/>
    </source>
</evidence>